<dbReference type="CDD" id="cd00093">
    <property type="entry name" value="HTH_XRE"/>
    <property type="match status" value="1"/>
</dbReference>
<dbReference type="InterPro" id="IPR001387">
    <property type="entry name" value="Cro/C1-type_HTH"/>
</dbReference>
<evidence type="ECO:0000313" key="3">
    <source>
        <dbReference type="Proteomes" id="UP000646523"/>
    </source>
</evidence>
<sequence length="99" mass="10377">MAFRRSTRDEGAGPGGLAQDVVDEITWYMREHKITRADLAMSMGVSPGRVSQILSGDENLTLRTLGAVVAALGARLDLTLSDAEDSADLGSGARLTGAD</sequence>
<dbReference type="Pfam" id="PF01381">
    <property type="entry name" value="HTH_3"/>
    <property type="match status" value="1"/>
</dbReference>
<dbReference type="Gene3D" id="1.10.260.40">
    <property type="entry name" value="lambda repressor-like DNA-binding domains"/>
    <property type="match status" value="1"/>
</dbReference>
<dbReference type="EMBL" id="BMNH01000010">
    <property type="protein sequence ID" value="GGO71357.1"/>
    <property type="molecule type" value="Genomic_DNA"/>
</dbReference>
<protein>
    <recommendedName>
        <fullName evidence="1">HTH cro/C1-type domain-containing protein</fullName>
    </recommendedName>
</protein>
<reference evidence="2" key="1">
    <citation type="journal article" date="2014" name="Int. J. Syst. Evol. Microbiol.">
        <title>Complete genome sequence of Corynebacterium casei LMG S-19264T (=DSM 44701T), isolated from a smear-ripened cheese.</title>
        <authorList>
            <consortium name="US DOE Joint Genome Institute (JGI-PGF)"/>
            <person name="Walter F."/>
            <person name="Albersmeier A."/>
            <person name="Kalinowski J."/>
            <person name="Ruckert C."/>
        </authorList>
    </citation>
    <scope>NUCLEOTIDE SEQUENCE</scope>
    <source>
        <strain evidence="2">CGMCC 4.7368</strain>
    </source>
</reference>
<dbReference type="InterPro" id="IPR010982">
    <property type="entry name" value="Lambda_DNA-bd_dom_sf"/>
</dbReference>
<dbReference type="RefSeq" id="WP_189125350.1">
    <property type="nucleotide sequence ID" value="NZ_BMNH01000010.1"/>
</dbReference>
<proteinExistence type="predicted"/>
<dbReference type="SUPFAM" id="SSF47413">
    <property type="entry name" value="lambda repressor-like DNA-binding domains"/>
    <property type="match status" value="1"/>
</dbReference>
<keyword evidence="3" id="KW-1185">Reference proteome</keyword>
<reference evidence="2" key="2">
    <citation type="submission" date="2020-09" db="EMBL/GenBank/DDBJ databases">
        <authorList>
            <person name="Sun Q."/>
            <person name="Zhou Y."/>
        </authorList>
    </citation>
    <scope>NUCLEOTIDE SEQUENCE</scope>
    <source>
        <strain evidence="2">CGMCC 4.7368</strain>
    </source>
</reference>
<name>A0A917Z1E6_9ACTN</name>
<dbReference type="SMART" id="SM00530">
    <property type="entry name" value="HTH_XRE"/>
    <property type="match status" value="1"/>
</dbReference>
<dbReference type="AlphaFoldDB" id="A0A917Z1E6"/>
<dbReference type="GO" id="GO:0003677">
    <property type="term" value="F:DNA binding"/>
    <property type="evidence" value="ECO:0007669"/>
    <property type="project" value="InterPro"/>
</dbReference>
<gene>
    <name evidence="2" type="ORF">GCM10012289_36900</name>
</gene>
<feature type="domain" description="HTH cro/C1-type" evidence="1">
    <location>
        <begin position="31"/>
        <end position="80"/>
    </location>
</feature>
<dbReference type="PROSITE" id="PS50943">
    <property type="entry name" value="HTH_CROC1"/>
    <property type="match status" value="1"/>
</dbReference>
<dbReference type="Proteomes" id="UP000646523">
    <property type="component" value="Unassembled WGS sequence"/>
</dbReference>
<evidence type="ECO:0000313" key="2">
    <source>
        <dbReference type="EMBL" id="GGO71357.1"/>
    </source>
</evidence>
<comment type="caution">
    <text evidence="2">The sequence shown here is derived from an EMBL/GenBank/DDBJ whole genome shotgun (WGS) entry which is preliminary data.</text>
</comment>
<organism evidence="2 3">
    <name type="scientific">Nonomuraea cavernae</name>
    <dbReference type="NCBI Taxonomy" id="2045107"/>
    <lineage>
        <taxon>Bacteria</taxon>
        <taxon>Bacillati</taxon>
        <taxon>Actinomycetota</taxon>
        <taxon>Actinomycetes</taxon>
        <taxon>Streptosporangiales</taxon>
        <taxon>Streptosporangiaceae</taxon>
        <taxon>Nonomuraea</taxon>
    </lineage>
</organism>
<evidence type="ECO:0000259" key="1">
    <source>
        <dbReference type="PROSITE" id="PS50943"/>
    </source>
</evidence>
<accession>A0A917Z1E6</accession>